<name>A0A1S8TNG0_9CLOT</name>
<dbReference type="EMBL" id="LZZM01000105">
    <property type="protein sequence ID" value="OOM79288.1"/>
    <property type="molecule type" value="Genomic_DNA"/>
</dbReference>
<keyword evidence="2" id="KW-1185">Reference proteome</keyword>
<organism evidence="1 2">
    <name type="scientific">Clostridium puniceum</name>
    <dbReference type="NCBI Taxonomy" id="29367"/>
    <lineage>
        <taxon>Bacteria</taxon>
        <taxon>Bacillati</taxon>
        <taxon>Bacillota</taxon>
        <taxon>Clostridia</taxon>
        <taxon>Eubacteriales</taxon>
        <taxon>Clostridiaceae</taxon>
        <taxon>Clostridium</taxon>
    </lineage>
</organism>
<evidence type="ECO:0008006" key="3">
    <source>
        <dbReference type="Google" id="ProtNLM"/>
    </source>
</evidence>
<dbReference type="AlphaFoldDB" id="A0A1S8TNG0"/>
<comment type="caution">
    <text evidence="1">The sequence shown here is derived from an EMBL/GenBank/DDBJ whole genome shotgun (WGS) entry which is preliminary data.</text>
</comment>
<evidence type="ECO:0000313" key="1">
    <source>
        <dbReference type="EMBL" id="OOM79288.1"/>
    </source>
</evidence>
<reference evidence="1 2" key="1">
    <citation type="submission" date="2016-05" db="EMBL/GenBank/DDBJ databases">
        <title>Microbial solvent formation.</title>
        <authorList>
            <person name="Poehlein A."/>
            <person name="Montoya Solano J.D."/>
            <person name="Flitsch S."/>
            <person name="Krabben P."/>
            <person name="Duerre P."/>
            <person name="Daniel R."/>
        </authorList>
    </citation>
    <scope>NUCLEOTIDE SEQUENCE [LARGE SCALE GENOMIC DNA]</scope>
    <source>
        <strain evidence="1 2">DSM 2619</strain>
    </source>
</reference>
<gene>
    <name evidence="1" type="ORF">CLPUN_16580</name>
</gene>
<dbReference type="InterPro" id="IPR026002">
    <property type="entry name" value="ATC_hydrolase-like"/>
</dbReference>
<protein>
    <recommendedName>
        <fullName evidence="3">L-2-amino-thiazoline-4-carboxylic acid hydrolase</fullName>
    </recommendedName>
</protein>
<accession>A0A1S8TNG0</accession>
<evidence type="ECO:0000313" key="2">
    <source>
        <dbReference type="Proteomes" id="UP000190890"/>
    </source>
</evidence>
<sequence length="161" mass="18698">MIKNVPTINDKHTEDLRQAVEHRATWFYFLIDEAEKRGLDVQFARDAIHQCGCFHGQNKFPKNDDIKEFAASFATEQVQKIFEMDVKTTDEELNIEFHYCPLVAAWKKLTNDEVKISKLCDIAMDGDRGIISKFDKFTFELINTIANGDETCQVLIKKKKY</sequence>
<dbReference type="STRING" id="29367.CLPUN_16580"/>
<dbReference type="Pfam" id="PF14196">
    <property type="entry name" value="ATC_hydrolase"/>
    <property type="match status" value="1"/>
</dbReference>
<dbReference type="OrthoDB" id="5454254at2"/>
<dbReference type="Proteomes" id="UP000190890">
    <property type="component" value="Unassembled WGS sequence"/>
</dbReference>
<dbReference type="RefSeq" id="WP_077846832.1">
    <property type="nucleotide sequence ID" value="NZ_LZZM01000105.1"/>
</dbReference>
<proteinExistence type="predicted"/>